<proteinExistence type="predicted"/>
<feature type="region of interest" description="Disordered" evidence="1">
    <location>
        <begin position="278"/>
        <end position="306"/>
    </location>
</feature>
<gene>
    <name evidence="3" type="ORF">BG846_01196</name>
    <name evidence="2" type="ORF">K701_01215</name>
</gene>
<comment type="caution">
    <text evidence="3">The sequence shown here is derived from an EMBL/GenBank/DDBJ whole genome shotgun (WGS) entry which is preliminary data.</text>
</comment>
<dbReference type="Proteomes" id="UP000731519">
    <property type="component" value="Unassembled WGS sequence"/>
</dbReference>
<dbReference type="GeneID" id="91401882"/>
<evidence type="ECO:0000313" key="5">
    <source>
        <dbReference type="Proteomes" id="UP000731519"/>
    </source>
</evidence>
<dbReference type="AlphaFoldDB" id="A0A1Y2P043"/>
<reference evidence="3 4" key="2">
    <citation type="submission" date="2016-09" db="EMBL/GenBank/DDBJ databases">
        <title>Streptomyces fradiae DSM40063, a candidate organism with high potential of specific P450 cytochromes.</title>
        <authorList>
            <person name="Grumaz C."/>
            <person name="Vainshtein Y."/>
            <person name="Kirstahler P."/>
            <person name="Sohn K."/>
        </authorList>
    </citation>
    <scope>NUCLEOTIDE SEQUENCE [LARGE SCALE GENOMIC DNA]</scope>
    <source>
        <strain evidence="3 4">DSM 40063</strain>
    </source>
</reference>
<name>A0A1Y2P043_STRFR</name>
<evidence type="ECO:0000313" key="3">
    <source>
        <dbReference type="EMBL" id="OSY53145.1"/>
    </source>
</evidence>
<dbReference type="Proteomes" id="UP000194318">
    <property type="component" value="Unassembled WGS sequence"/>
</dbReference>
<organism evidence="3 4">
    <name type="scientific">Streptomyces fradiae ATCC 10745 = DSM 40063</name>
    <dbReference type="NCBI Taxonomy" id="1319510"/>
    <lineage>
        <taxon>Bacteria</taxon>
        <taxon>Bacillati</taxon>
        <taxon>Actinomycetota</taxon>
        <taxon>Actinomycetes</taxon>
        <taxon>Kitasatosporales</taxon>
        <taxon>Streptomycetaceae</taxon>
        <taxon>Streptomyces</taxon>
    </lineage>
</organism>
<dbReference type="Gene3D" id="3.30.559.10">
    <property type="entry name" value="Chloramphenicol acetyltransferase-like domain"/>
    <property type="match status" value="1"/>
</dbReference>
<feature type="region of interest" description="Disordered" evidence="1">
    <location>
        <begin position="474"/>
        <end position="565"/>
    </location>
</feature>
<dbReference type="EMBL" id="ASYR01000002">
    <property type="protein sequence ID" value="KAF0651575.1"/>
    <property type="molecule type" value="Genomic_DNA"/>
</dbReference>
<dbReference type="EMBL" id="MIFZ01000104">
    <property type="protein sequence ID" value="OSY53145.1"/>
    <property type="molecule type" value="Genomic_DNA"/>
</dbReference>
<feature type="region of interest" description="Disordered" evidence="1">
    <location>
        <begin position="1"/>
        <end position="20"/>
    </location>
</feature>
<dbReference type="Gene3D" id="3.30.559.30">
    <property type="entry name" value="Nonribosomal peptide synthetase, condensation domain"/>
    <property type="match status" value="1"/>
</dbReference>
<feature type="compositionally biased region" description="Low complexity" evidence="1">
    <location>
        <begin position="508"/>
        <end position="519"/>
    </location>
</feature>
<accession>A0A1Y2P043</accession>
<feature type="compositionally biased region" description="Basic and acidic residues" evidence="1">
    <location>
        <begin position="522"/>
        <end position="546"/>
    </location>
</feature>
<protein>
    <recommendedName>
        <fullName evidence="6">Condensation protein</fullName>
    </recommendedName>
</protein>
<evidence type="ECO:0000256" key="1">
    <source>
        <dbReference type="SAM" id="MobiDB-lite"/>
    </source>
</evidence>
<feature type="compositionally biased region" description="Basic and acidic residues" evidence="1">
    <location>
        <begin position="556"/>
        <end position="565"/>
    </location>
</feature>
<keyword evidence="5" id="KW-1185">Reference proteome</keyword>
<dbReference type="RefSeq" id="WP_223844332.1">
    <property type="nucleotide sequence ID" value="NZ_ASYR01000002.1"/>
</dbReference>
<evidence type="ECO:0000313" key="4">
    <source>
        <dbReference type="Proteomes" id="UP000194318"/>
    </source>
</evidence>
<dbReference type="SUPFAM" id="SSF52777">
    <property type="entry name" value="CoA-dependent acyltransferases"/>
    <property type="match status" value="2"/>
</dbReference>
<reference evidence="2 5" key="1">
    <citation type="submission" date="2013-05" db="EMBL/GenBank/DDBJ databases">
        <title>Genome Sequence of Streptomyces fradiae.</title>
        <authorList>
            <person name="Kirby R."/>
        </authorList>
    </citation>
    <scope>NUCLEOTIDE SEQUENCE [LARGE SCALE GENOMIC DNA]</scope>
    <source>
        <strain evidence="2 5">ATCC 10745</strain>
    </source>
</reference>
<feature type="compositionally biased region" description="Low complexity" evidence="1">
    <location>
        <begin position="479"/>
        <end position="492"/>
    </location>
</feature>
<dbReference type="InterPro" id="IPR023213">
    <property type="entry name" value="CAT-like_dom_sf"/>
</dbReference>
<feature type="region of interest" description="Disordered" evidence="1">
    <location>
        <begin position="187"/>
        <end position="215"/>
    </location>
</feature>
<evidence type="ECO:0000313" key="2">
    <source>
        <dbReference type="EMBL" id="KAF0651575.1"/>
    </source>
</evidence>
<sequence length="565" mass="58298">MTVPRTDAGRGKPAPPGGGLIPFPAVDEVSRHCLSADEPESVHLEVHLPGRLDPARLRDAFGQALLAHPRVLVREVPGRGHRRSYAWELTGEPDGDPVDFAGRGPGALARARARALADCPPLTVSPPMRLDVVEAVGGTAVPGPPAEAGRAGGGAGTVLLLTAHHTALDAPSALRVLATTAERYSGTPALPIPGRIRPDRPDPAPGGSGGTGRALRTRPVRVAPDARPAPVRARAAGNGMLQADLPVPRRAAPAGSVPPWTVNDQLLAAAALTVGRWNASRGRPPGPVRITMPVDDRPRGTEMPMGNGTRLVEVAMTAEDPRDTDLLLGERPDPAAVARLLRTTARRTRDLKATRGSPWGAGAGLLTVPLLPVGIRGVLTRGARRAAAPWTSTVLVTNLGRVPYGLDFGDGGRATAVWFSAPARMPRGLSVAAASTGGRLHVTLRWSRALLGDAAGADLAGLFREALSAVSLAPPPHSAPAAPALSPDLAPARSDGPARPDGPQTEPDATAGAVDGAVDGEADARAPAARDRARSPGGPHHRDTPRPDTAPGAAHPTRDHRERPS</sequence>
<evidence type="ECO:0008006" key="6">
    <source>
        <dbReference type="Google" id="ProtNLM"/>
    </source>
</evidence>